<dbReference type="SUPFAM" id="SSF48726">
    <property type="entry name" value="Immunoglobulin"/>
    <property type="match status" value="7"/>
</dbReference>
<evidence type="ECO:0000313" key="15">
    <source>
        <dbReference type="Proteomes" id="UP000472268"/>
    </source>
</evidence>
<evidence type="ECO:0000256" key="3">
    <source>
        <dbReference type="ARBA" id="ARBA00022729"/>
    </source>
</evidence>
<dbReference type="PANTHER" id="PTHR12207">
    <property type="entry name" value="V-SET AND TRANSMEMBRANE DOMAIN-CONTAINING PROTEIN"/>
    <property type="match status" value="1"/>
</dbReference>
<dbReference type="OMA" id="SKWVNQA"/>
<dbReference type="AlphaFoldDB" id="A0A673U6Z2"/>
<organism evidence="14 15">
    <name type="scientific">Suricata suricatta</name>
    <name type="common">Meerkat</name>
    <dbReference type="NCBI Taxonomy" id="37032"/>
    <lineage>
        <taxon>Eukaryota</taxon>
        <taxon>Metazoa</taxon>
        <taxon>Chordata</taxon>
        <taxon>Craniata</taxon>
        <taxon>Vertebrata</taxon>
        <taxon>Euteleostomi</taxon>
        <taxon>Mammalia</taxon>
        <taxon>Eutheria</taxon>
        <taxon>Laurasiatheria</taxon>
        <taxon>Carnivora</taxon>
        <taxon>Feliformia</taxon>
        <taxon>Herpestidae</taxon>
        <taxon>Suricata</taxon>
    </lineage>
</organism>
<feature type="domain" description="Ig-like" evidence="13">
    <location>
        <begin position="486"/>
        <end position="611"/>
    </location>
</feature>
<dbReference type="Gene3D" id="2.60.40.10">
    <property type="entry name" value="Immunoglobulins"/>
    <property type="match status" value="7"/>
</dbReference>
<dbReference type="InterPro" id="IPR036179">
    <property type="entry name" value="Ig-like_dom_sf"/>
</dbReference>
<evidence type="ECO:0000256" key="2">
    <source>
        <dbReference type="ARBA" id="ARBA00022692"/>
    </source>
</evidence>
<keyword evidence="15" id="KW-1185">Reference proteome</keyword>
<feature type="domain" description="Ig-like" evidence="13">
    <location>
        <begin position="222"/>
        <end position="344"/>
    </location>
</feature>
<dbReference type="InterPro" id="IPR007110">
    <property type="entry name" value="Ig-like_dom"/>
</dbReference>
<dbReference type="InterPro" id="IPR013151">
    <property type="entry name" value="Immunoglobulin_dom"/>
</dbReference>
<protein>
    <recommendedName>
        <fullName evidence="10">Immunoglobulin superfamily member 2</fullName>
    </recommendedName>
    <alternativeName>
        <fullName evidence="11">Glu-Trp-Ile EWI motif-containing protein 101</fullName>
    </alternativeName>
</protein>
<dbReference type="InterPro" id="IPR013106">
    <property type="entry name" value="Ig_V-set"/>
</dbReference>
<dbReference type="SMART" id="SM00408">
    <property type="entry name" value="IGc2"/>
    <property type="match status" value="5"/>
</dbReference>
<dbReference type="InterPro" id="IPR003598">
    <property type="entry name" value="Ig_sub2"/>
</dbReference>
<feature type="transmembrane region" description="Helical" evidence="12">
    <location>
        <begin position="1033"/>
        <end position="1056"/>
    </location>
</feature>
<keyword evidence="6 12" id="KW-0472">Membrane</keyword>
<evidence type="ECO:0000256" key="1">
    <source>
        <dbReference type="ARBA" id="ARBA00004479"/>
    </source>
</evidence>
<keyword evidence="5 12" id="KW-1133">Transmembrane helix</keyword>
<dbReference type="FunFam" id="2.60.40.10:FF:001387">
    <property type="entry name" value="CD101 molecule"/>
    <property type="match status" value="1"/>
</dbReference>
<dbReference type="CDD" id="cd00099">
    <property type="entry name" value="IgV"/>
    <property type="match status" value="2"/>
</dbReference>
<dbReference type="InterPro" id="IPR003599">
    <property type="entry name" value="Ig_sub"/>
</dbReference>
<dbReference type="FunFam" id="2.60.40.10:FF:001481">
    <property type="entry name" value="CD101 molecule"/>
    <property type="match status" value="1"/>
</dbReference>
<feature type="domain" description="Ig-like" evidence="13">
    <location>
        <begin position="742"/>
        <end position="866"/>
    </location>
</feature>
<feature type="domain" description="Ig-like" evidence="13">
    <location>
        <begin position="634"/>
        <end position="731"/>
    </location>
</feature>
<evidence type="ECO:0000256" key="7">
    <source>
        <dbReference type="ARBA" id="ARBA00023157"/>
    </source>
</evidence>
<dbReference type="GO" id="GO:0016020">
    <property type="term" value="C:membrane"/>
    <property type="evidence" value="ECO:0007669"/>
    <property type="project" value="UniProtKB-SubCell"/>
</dbReference>
<comment type="subcellular location">
    <subcellularLocation>
        <location evidence="1">Membrane</location>
        <topology evidence="1">Single-pass type I membrane protein</topology>
    </subcellularLocation>
</comment>
<dbReference type="PROSITE" id="PS50835">
    <property type="entry name" value="IG_LIKE"/>
    <property type="match status" value="7"/>
</dbReference>
<dbReference type="SMART" id="SM00409">
    <property type="entry name" value="IG"/>
    <property type="match status" value="7"/>
</dbReference>
<keyword evidence="8" id="KW-0325">Glycoprotein</keyword>
<dbReference type="FunFam" id="2.60.40.10:FF:001440">
    <property type="entry name" value="CD101 molecule"/>
    <property type="match status" value="1"/>
</dbReference>
<keyword evidence="4" id="KW-0677">Repeat</keyword>
<gene>
    <name evidence="14" type="primary">CD101</name>
</gene>
<sequence length="1095" mass="123885">MYLFACFLPSPRGFPLRSWQRTPLLPRPLSVSPGGSRFLLCRLVQPWWTSVSQRLSPLGRNNKQYYTICYFQKTFLFLASPMATEEEGIWDFAKLSLGQREVMVQKGPLFRAEGYPVSIGCNVTGHQGPSEQHFRWSVYLPTAPTQEIQIISTEGATFTYARYAQRVQNKGIYVKRVRGNSALLHISKVQLKDSGEYECHTPNTDGKYYGTYSAKTRLIVIPDTLSATMSSQTLLKEEGESLELTCEASKATTQHTHLSVTWYLIQDGEGSQATEIISLSKDFVLIPGPSFTKRFTAGEVQLHKLGVTTFRLAMGSLQPSDQGQLFCEATEWIQDPDETWTLITRKQTDQTTLRIQPAVRDFQVNITAQGPVTAGNSVELVCRVIGSGRDPQLRGVWLFNGNEMAHIDAGGVLDLKRDYRERASQGQLQVSKLNPKAFSLKIFSVGPEDEGTYRCAMEEVVRTRMGPWQVLQRKESLDSRVHLRKPAARNVALSTKSKQQAVWEGEALTLLCKADGAKGPLSVEWWHIPWGQMQPELVASMGQDGTGQLGASYKELNNHGNIRLEKMDWATFQLEINPTAIMDSGTYECRVSESPQNRARDRSWAQKLTVTVKSLESSLQVKLMTRHPQVTLTNTFSLSCIVEADFSHLTVPLTVTWQFQPVRSQVFHLLVRIARNGTIEWGDFLSQFQKKTKVSQSSFYSQLLIHDATEEEAGVYQCQVEVYARSYPDVSGPARASATSHPLMIVITLPESKLRVNSSSQVQEIFINSNTNIECSILSQSTGDLHLAVTWYFSPISTNATWLTVLEMDHTNVVKYGDEFHTPRRKQKFHLEKVSQDLFQLHVLNVEDSDQGKYLCSVEERLLSTSGTWHKLGEKKSGLTELKLRATGSKVRASEVYWTENATEHTEAAIHCSVESSGSPASLLSVMWFRNREHSGRNMLLHLRHNGLLEYGDEGLREHVYCYRASPTDFVLKLHRVEMEDSGMYWCKVTEWQPHGSQGMWVSQASDESQHVVFTVLPSEPTFPSRICSSTPLLYFLFTYPCILFILLLISLFSLYHKARELSALRLNVQKEKALWVDLKGTGDWRATWKEEEDN</sequence>
<proteinExistence type="predicted"/>
<dbReference type="InterPro" id="IPR051102">
    <property type="entry name" value="IgSF_V-set/TM_domain"/>
</dbReference>
<feature type="domain" description="Ig-like" evidence="13">
    <location>
        <begin position="81"/>
        <end position="199"/>
    </location>
</feature>
<keyword evidence="7" id="KW-1015">Disulfide bond</keyword>
<dbReference type="FunFam" id="2.60.40.10:FF:000491">
    <property type="entry name" value="Immunoglobulin superfamily, member 3"/>
    <property type="match status" value="1"/>
</dbReference>
<dbReference type="FunFam" id="2.60.40.10:FF:000191">
    <property type="entry name" value="Immunoglobulin superfamily member 3"/>
    <property type="match status" value="1"/>
</dbReference>
<dbReference type="Pfam" id="PF00047">
    <property type="entry name" value="ig"/>
    <property type="match status" value="1"/>
</dbReference>
<evidence type="ECO:0000256" key="4">
    <source>
        <dbReference type="ARBA" id="ARBA00022737"/>
    </source>
</evidence>
<accession>A0A673U6Z2</accession>
<feature type="domain" description="Ig-like" evidence="13">
    <location>
        <begin position="889"/>
        <end position="1003"/>
    </location>
</feature>
<dbReference type="Proteomes" id="UP000472268">
    <property type="component" value="Chromosome 8"/>
</dbReference>
<evidence type="ECO:0000256" key="12">
    <source>
        <dbReference type="SAM" id="Phobius"/>
    </source>
</evidence>
<dbReference type="Ensembl" id="ENSSSUT00005024298.1">
    <property type="protein sequence ID" value="ENSSSUP00005021253.1"/>
    <property type="gene ID" value="ENSSSUG00005013769.1"/>
</dbReference>
<evidence type="ECO:0000256" key="11">
    <source>
        <dbReference type="ARBA" id="ARBA00080471"/>
    </source>
</evidence>
<evidence type="ECO:0000313" key="14">
    <source>
        <dbReference type="Ensembl" id="ENSSSUP00005021253.1"/>
    </source>
</evidence>
<evidence type="ECO:0000256" key="5">
    <source>
        <dbReference type="ARBA" id="ARBA00022989"/>
    </source>
</evidence>
<keyword evidence="9" id="KW-0393">Immunoglobulin domain</keyword>
<dbReference type="FunFam" id="2.60.40.10:FF:001456">
    <property type="entry name" value="CD101 molecule"/>
    <property type="match status" value="1"/>
</dbReference>
<evidence type="ECO:0000256" key="6">
    <source>
        <dbReference type="ARBA" id="ARBA00023136"/>
    </source>
</evidence>
<evidence type="ECO:0000256" key="9">
    <source>
        <dbReference type="ARBA" id="ARBA00023319"/>
    </source>
</evidence>
<reference evidence="14 15" key="1">
    <citation type="submission" date="2019-05" db="EMBL/GenBank/DDBJ databases">
        <title>A Chromosome-scale Meerkat (S. suricatta) Genome Assembly.</title>
        <authorList>
            <person name="Dudchenko O."/>
            <person name="Lieberman Aiden E."/>
            <person name="Tung J."/>
            <person name="Barreiro L.B."/>
            <person name="Clutton-Brock T.H."/>
        </authorList>
    </citation>
    <scope>NUCLEOTIDE SEQUENCE [LARGE SCALE GENOMIC DNA]</scope>
</reference>
<keyword evidence="3" id="KW-0732">Signal</keyword>
<reference evidence="14" key="2">
    <citation type="submission" date="2025-08" db="UniProtKB">
        <authorList>
            <consortium name="Ensembl"/>
        </authorList>
    </citation>
    <scope>IDENTIFICATION</scope>
</reference>
<dbReference type="Pfam" id="PF07686">
    <property type="entry name" value="V-set"/>
    <property type="match status" value="3"/>
</dbReference>
<evidence type="ECO:0000256" key="10">
    <source>
        <dbReference type="ARBA" id="ARBA00067301"/>
    </source>
</evidence>
<evidence type="ECO:0000259" key="13">
    <source>
        <dbReference type="PROSITE" id="PS50835"/>
    </source>
</evidence>
<reference evidence="14" key="3">
    <citation type="submission" date="2025-09" db="UniProtKB">
        <authorList>
            <consortium name="Ensembl"/>
        </authorList>
    </citation>
    <scope>IDENTIFICATION</scope>
</reference>
<name>A0A673U6Z2_SURSU</name>
<dbReference type="InterPro" id="IPR013783">
    <property type="entry name" value="Ig-like_fold"/>
</dbReference>
<dbReference type="FunFam" id="2.60.40.10:FF:001961">
    <property type="entry name" value="CD101 molecule"/>
    <property type="match status" value="1"/>
</dbReference>
<keyword evidence="2 12" id="KW-0812">Transmembrane</keyword>
<feature type="domain" description="Ig-like" evidence="13">
    <location>
        <begin position="357"/>
        <end position="455"/>
    </location>
</feature>
<dbReference type="SMART" id="SM00406">
    <property type="entry name" value="IGv"/>
    <property type="match status" value="6"/>
</dbReference>
<evidence type="ECO:0000256" key="8">
    <source>
        <dbReference type="ARBA" id="ARBA00023180"/>
    </source>
</evidence>
<dbReference type="PANTHER" id="PTHR12207:SF25">
    <property type="entry name" value="IMMUNOGLOBULIN SUPERFAMILY MEMBER 2"/>
    <property type="match status" value="1"/>
</dbReference>